<reference evidence="15" key="1">
    <citation type="journal article" date="2023" name="Mol. Phylogenet. Evol.">
        <title>Genome-scale phylogeny and comparative genomics of the fungal order Sordariales.</title>
        <authorList>
            <person name="Hensen N."/>
            <person name="Bonometti L."/>
            <person name="Westerberg I."/>
            <person name="Brannstrom I.O."/>
            <person name="Guillou S."/>
            <person name="Cros-Aarteil S."/>
            <person name="Calhoun S."/>
            <person name="Haridas S."/>
            <person name="Kuo A."/>
            <person name="Mondo S."/>
            <person name="Pangilinan J."/>
            <person name="Riley R."/>
            <person name="LaButti K."/>
            <person name="Andreopoulos B."/>
            <person name="Lipzen A."/>
            <person name="Chen C."/>
            <person name="Yan M."/>
            <person name="Daum C."/>
            <person name="Ng V."/>
            <person name="Clum A."/>
            <person name="Steindorff A."/>
            <person name="Ohm R.A."/>
            <person name="Martin F."/>
            <person name="Silar P."/>
            <person name="Natvig D.O."/>
            <person name="Lalanne C."/>
            <person name="Gautier V."/>
            <person name="Ament-Velasquez S.L."/>
            <person name="Kruys A."/>
            <person name="Hutchinson M.I."/>
            <person name="Powell A.J."/>
            <person name="Barry K."/>
            <person name="Miller A.N."/>
            <person name="Grigoriev I.V."/>
            <person name="Debuchy R."/>
            <person name="Gladieux P."/>
            <person name="Hiltunen Thoren M."/>
            <person name="Johannesson H."/>
        </authorList>
    </citation>
    <scope>NUCLEOTIDE SEQUENCE</scope>
    <source>
        <strain evidence="15">PSN293</strain>
    </source>
</reference>
<proteinExistence type="inferred from homology"/>
<evidence type="ECO:0000313" key="16">
    <source>
        <dbReference type="Proteomes" id="UP001301769"/>
    </source>
</evidence>
<keyword evidence="8" id="KW-0350">Heme biosynthesis</keyword>
<organism evidence="15 16">
    <name type="scientific">Rhypophila decipiens</name>
    <dbReference type="NCBI Taxonomy" id="261697"/>
    <lineage>
        <taxon>Eukaryota</taxon>
        <taxon>Fungi</taxon>
        <taxon>Dikarya</taxon>
        <taxon>Ascomycota</taxon>
        <taxon>Pezizomycotina</taxon>
        <taxon>Sordariomycetes</taxon>
        <taxon>Sordariomycetidae</taxon>
        <taxon>Sordariales</taxon>
        <taxon>Naviculisporaceae</taxon>
        <taxon>Rhypophila</taxon>
    </lineage>
</organism>
<evidence type="ECO:0000256" key="2">
    <source>
        <dbReference type="ARBA" id="ARBA00002869"/>
    </source>
</evidence>
<reference evidence="15" key="2">
    <citation type="submission" date="2023-05" db="EMBL/GenBank/DDBJ databases">
        <authorList>
            <consortium name="Lawrence Berkeley National Laboratory"/>
            <person name="Steindorff A."/>
            <person name="Hensen N."/>
            <person name="Bonometti L."/>
            <person name="Westerberg I."/>
            <person name="Brannstrom I.O."/>
            <person name="Guillou S."/>
            <person name="Cros-Aarteil S."/>
            <person name="Calhoun S."/>
            <person name="Haridas S."/>
            <person name="Kuo A."/>
            <person name="Mondo S."/>
            <person name="Pangilinan J."/>
            <person name="Riley R."/>
            <person name="Labutti K."/>
            <person name="Andreopoulos B."/>
            <person name="Lipzen A."/>
            <person name="Chen C."/>
            <person name="Yanf M."/>
            <person name="Daum C."/>
            <person name="Ng V."/>
            <person name="Clum A."/>
            <person name="Ohm R."/>
            <person name="Martin F."/>
            <person name="Silar P."/>
            <person name="Natvig D."/>
            <person name="Lalanne C."/>
            <person name="Gautier V."/>
            <person name="Ament-Velasquez S.L."/>
            <person name="Kruys A."/>
            <person name="Hutchinson M.I."/>
            <person name="Powell A.J."/>
            <person name="Barry K."/>
            <person name="Miller A.N."/>
            <person name="Grigoriev I.V."/>
            <person name="Debuchy R."/>
            <person name="Gladieux P."/>
            <person name="Thoren M.H."/>
            <person name="Johannesson H."/>
        </authorList>
    </citation>
    <scope>NUCLEOTIDE SEQUENCE</scope>
    <source>
        <strain evidence="15">PSN293</strain>
    </source>
</reference>
<comment type="function">
    <text evidence="2">Tetrapolymerization of the monopyrrole PBG into the hydroxymethylbilane pre-uroporphyrinogen in several discrete steps.</text>
</comment>
<dbReference type="FunFam" id="3.30.160.40:FF:000002">
    <property type="entry name" value="Porphobilinogen deaminase"/>
    <property type="match status" value="1"/>
</dbReference>
<evidence type="ECO:0000256" key="4">
    <source>
        <dbReference type="ARBA" id="ARBA00005638"/>
    </source>
</evidence>
<dbReference type="NCBIfam" id="TIGR00212">
    <property type="entry name" value="hemC"/>
    <property type="match status" value="1"/>
</dbReference>
<dbReference type="GO" id="GO:0005737">
    <property type="term" value="C:cytoplasm"/>
    <property type="evidence" value="ECO:0007669"/>
    <property type="project" value="TreeGrafter"/>
</dbReference>
<dbReference type="InterPro" id="IPR022419">
    <property type="entry name" value="Porphobilin_deaminase_cofac_BS"/>
</dbReference>
<comment type="caution">
    <text evidence="15">The sequence shown here is derived from an EMBL/GenBank/DDBJ whole genome shotgun (WGS) entry which is preliminary data.</text>
</comment>
<comment type="cofactor">
    <cofactor evidence="1">
        <name>dipyrromethane</name>
        <dbReference type="ChEBI" id="CHEBI:60342"/>
    </cofactor>
</comment>
<dbReference type="EMBL" id="MU858129">
    <property type="protein sequence ID" value="KAK4212340.1"/>
    <property type="molecule type" value="Genomic_DNA"/>
</dbReference>
<accession>A0AAN6Y5N2</accession>
<evidence type="ECO:0000256" key="6">
    <source>
        <dbReference type="ARBA" id="ARBA00016519"/>
    </source>
</evidence>
<dbReference type="InterPro" id="IPR000860">
    <property type="entry name" value="HemC"/>
</dbReference>
<evidence type="ECO:0000313" key="15">
    <source>
        <dbReference type="EMBL" id="KAK4212340.1"/>
    </source>
</evidence>
<comment type="pathway">
    <text evidence="3">Porphyrin-containing compound metabolism; protoporphyrin-IX biosynthesis; coproporphyrinogen-III from 5-aminolevulinate: step 2/4.</text>
</comment>
<evidence type="ECO:0000256" key="1">
    <source>
        <dbReference type="ARBA" id="ARBA00001916"/>
    </source>
</evidence>
<dbReference type="HAMAP" id="MF_00260">
    <property type="entry name" value="Porphobil_deam"/>
    <property type="match status" value="1"/>
</dbReference>
<evidence type="ECO:0000256" key="9">
    <source>
        <dbReference type="ARBA" id="ARBA00023244"/>
    </source>
</evidence>
<dbReference type="Pfam" id="PF03900">
    <property type="entry name" value="Porphobil_deamC"/>
    <property type="match status" value="1"/>
</dbReference>
<dbReference type="FunFam" id="3.40.190.10:FF:000005">
    <property type="entry name" value="Porphobilinogen deaminase"/>
    <property type="match status" value="1"/>
</dbReference>
<name>A0AAN6Y5N2_9PEZI</name>
<keyword evidence="9" id="KW-0627">Porphyrin biosynthesis</keyword>
<protein>
    <recommendedName>
        <fullName evidence="6">Porphobilinogen deaminase</fullName>
        <ecNumber evidence="5">2.5.1.61</ecNumber>
    </recommendedName>
    <alternativeName>
        <fullName evidence="11">Hydroxymethylbilane synthase</fullName>
    </alternativeName>
    <alternativeName>
        <fullName evidence="10">Pre-uroporphyrinogen synthase</fullName>
    </alternativeName>
</protein>
<feature type="domain" description="Porphobilinogen deaminase N-terminal" evidence="13">
    <location>
        <begin position="10"/>
        <end position="227"/>
    </location>
</feature>
<evidence type="ECO:0000256" key="8">
    <source>
        <dbReference type="ARBA" id="ARBA00023133"/>
    </source>
</evidence>
<dbReference type="Proteomes" id="UP001301769">
    <property type="component" value="Unassembled WGS sequence"/>
</dbReference>
<evidence type="ECO:0000259" key="14">
    <source>
        <dbReference type="Pfam" id="PF03900"/>
    </source>
</evidence>
<dbReference type="FunFam" id="3.40.190.10:FF:000086">
    <property type="entry name" value="Probable porphobilinogen deaminase"/>
    <property type="match status" value="1"/>
</dbReference>
<dbReference type="SUPFAM" id="SSF54782">
    <property type="entry name" value="Porphobilinogen deaminase (hydroxymethylbilane synthase), C-terminal domain"/>
    <property type="match status" value="1"/>
</dbReference>
<dbReference type="Pfam" id="PF01379">
    <property type="entry name" value="Porphobil_deam"/>
    <property type="match status" value="1"/>
</dbReference>
<dbReference type="Gene3D" id="3.40.190.10">
    <property type="entry name" value="Periplasmic binding protein-like II"/>
    <property type="match status" value="2"/>
</dbReference>
<dbReference type="PANTHER" id="PTHR11557:SF0">
    <property type="entry name" value="PORPHOBILINOGEN DEAMINASE"/>
    <property type="match status" value="1"/>
</dbReference>
<evidence type="ECO:0000256" key="12">
    <source>
        <dbReference type="ARBA" id="ARBA00048169"/>
    </source>
</evidence>
<evidence type="ECO:0000256" key="10">
    <source>
        <dbReference type="ARBA" id="ARBA00030685"/>
    </source>
</evidence>
<feature type="domain" description="Porphobilinogen deaminase C-terminal" evidence="14">
    <location>
        <begin position="244"/>
        <end position="319"/>
    </location>
</feature>
<dbReference type="EC" id="2.5.1.61" evidence="5"/>
<dbReference type="PRINTS" id="PR00151">
    <property type="entry name" value="PORPHBDMNASE"/>
</dbReference>
<keyword evidence="7" id="KW-0808">Transferase</keyword>
<evidence type="ECO:0000256" key="7">
    <source>
        <dbReference type="ARBA" id="ARBA00022679"/>
    </source>
</evidence>
<gene>
    <name evidence="15" type="ORF">QBC37DRAFT_194781</name>
</gene>
<evidence type="ECO:0000256" key="11">
    <source>
        <dbReference type="ARBA" id="ARBA00033064"/>
    </source>
</evidence>
<evidence type="ECO:0000259" key="13">
    <source>
        <dbReference type="Pfam" id="PF01379"/>
    </source>
</evidence>
<sequence>MSAESQEQVIRIGTRRSKLALKQVDLIMAELSAVHPGAKFEVHPIATMGDKDKVTPLPQLGKGLWTNELEAALVQKEVDFIVHCLKDMPTSVPAGCLLGCVTKREDPRDVVIFSARHGDKYKKLADLPAGSVVGTSSVRRAAQLRRWYPGLEFKDVRGNIETRLQKCDDEELGYDCIILAAAGLHRMNYNARIAQYLESGTEGGGMLHAVGQGALGLEVRENDERILSMLKVVEDTPTMMAGFAERSLLRTLEGGCSVPIGVETTWLDGEEEDGGRKLKIVATVVSLDGKRFVDGEMVQEVASLAQADSLGKKLAQDLVDRGAQKILDEINKVRAGPGAVKLGDVTVNATAAPAV</sequence>
<evidence type="ECO:0000256" key="3">
    <source>
        <dbReference type="ARBA" id="ARBA00004735"/>
    </source>
</evidence>
<dbReference type="PIRSF" id="PIRSF001438">
    <property type="entry name" value="4pyrrol_synth_OHMeBilane_synth"/>
    <property type="match status" value="1"/>
</dbReference>
<dbReference type="InterPro" id="IPR022418">
    <property type="entry name" value="Porphobilinogen_deaminase_C"/>
</dbReference>
<dbReference type="InterPro" id="IPR022417">
    <property type="entry name" value="Porphobilin_deaminase_N"/>
</dbReference>
<evidence type="ECO:0000256" key="5">
    <source>
        <dbReference type="ARBA" id="ARBA00012655"/>
    </source>
</evidence>
<dbReference type="PANTHER" id="PTHR11557">
    <property type="entry name" value="PORPHOBILINOGEN DEAMINASE"/>
    <property type="match status" value="1"/>
</dbReference>
<dbReference type="GO" id="GO:0006783">
    <property type="term" value="P:heme biosynthetic process"/>
    <property type="evidence" value="ECO:0007669"/>
    <property type="project" value="UniProtKB-KW"/>
</dbReference>
<keyword evidence="16" id="KW-1185">Reference proteome</keyword>
<dbReference type="Gene3D" id="3.30.160.40">
    <property type="entry name" value="Porphobilinogen deaminase, C-terminal domain"/>
    <property type="match status" value="1"/>
</dbReference>
<dbReference type="SUPFAM" id="SSF53850">
    <property type="entry name" value="Periplasmic binding protein-like II"/>
    <property type="match status" value="1"/>
</dbReference>
<comment type="similarity">
    <text evidence="4">Belongs to the HMBS family.</text>
</comment>
<dbReference type="InterPro" id="IPR036803">
    <property type="entry name" value="Porphobilinogen_deaminase_C_sf"/>
</dbReference>
<comment type="catalytic activity">
    <reaction evidence="12">
        <text>4 porphobilinogen + H2O = hydroxymethylbilane + 4 NH4(+)</text>
        <dbReference type="Rhea" id="RHEA:13185"/>
        <dbReference type="ChEBI" id="CHEBI:15377"/>
        <dbReference type="ChEBI" id="CHEBI:28938"/>
        <dbReference type="ChEBI" id="CHEBI:57845"/>
        <dbReference type="ChEBI" id="CHEBI:58126"/>
        <dbReference type="EC" id="2.5.1.61"/>
    </reaction>
</comment>
<dbReference type="CDD" id="cd13645">
    <property type="entry name" value="PBP2_HuPBGD_like"/>
    <property type="match status" value="1"/>
</dbReference>
<dbReference type="PROSITE" id="PS00533">
    <property type="entry name" value="PORPHOBILINOGEN_DEAM"/>
    <property type="match status" value="1"/>
</dbReference>
<dbReference type="GO" id="GO:0004418">
    <property type="term" value="F:hydroxymethylbilane synthase activity"/>
    <property type="evidence" value="ECO:0007669"/>
    <property type="project" value="UniProtKB-EC"/>
</dbReference>
<dbReference type="AlphaFoldDB" id="A0AAN6Y5N2"/>